<name>A0A7S4CTP6_9EUGL</name>
<proteinExistence type="predicted"/>
<accession>A0A7S4CTP6</accession>
<dbReference type="Pfam" id="PF00171">
    <property type="entry name" value="Aldedh"/>
    <property type="match status" value="1"/>
</dbReference>
<organism evidence="4">
    <name type="scientific">Eutreptiella gymnastica</name>
    <dbReference type="NCBI Taxonomy" id="73025"/>
    <lineage>
        <taxon>Eukaryota</taxon>
        <taxon>Discoba</taxon>
        <taxon>Euglenozoa</taxon>
        <taxon>Euglenida</taxon>
        <taxon>Spirocuta</taxon>
        <taxon>Euglenophyceae</taxon>
        <taxon>Eutreptiales</taxon>
        <taxon>Eutreptiaceae</taxon>
        <taxon>Eutreptiella</taxon>
    </lineage>
</organism>
<keyword evidence="1" id="KW-0560">Oxidoreductase</keyword>
<evidence type="ECO:0000256" key="2">
    <source>
        <dbReference type="SAM" id="MobiDB-lite"/>
    </source>
</evidence>
<dbReference type="InterPro" id="IPR016162">
    <property type="entry name" value="Ald_DH_N"/>
</dbReference>
<sequence length="614" mass="66968">MGSNNGRLCDCGSTVQDKSDTDKTKGAPADYLIWGSGDEVKNLSWTVKEFHGEGTKDRKCVIPFPKDQSISLRDGRKDFPLEFPIVDQSALQSVEHASVCLDTTDRKPPFVDGKYFFVNGEVRPWAGKTSEVTSPIVDAATKKRIKIGEVADLGEAEALEAATAAKDAWQCGLGEWPQMSIPKRIECIQNLVSELKKKRDAIVEVLMWEICKTSADAAKEFDRTMDYIQDTVVALQQMYDKSKETVTTGGIMGNIGRGPIGVMVCIGPFNYPFNETYCQFIPSLMMGNTVVMKIPRTGGLAHLLTIEAFKDTLPKGVVNFVTGSGRATLPPIMESGMIDIFAFIGGSRAADSLIKNHPSPHKLRVCLGLDAKNAGIVMPDADLDIAVKECVTGSTSYNGQRCTALKIMFVHQSIAEQFCKKFAAAVEQLQAGLPWQSGVSITPLPENNKTTYMHELLEDANAKGALILNSNGGKTNGYLMYPAVVYPVTSTMRLWREEQFGPVVPIACWSEASEVIEWLKSSPYGQQAAVFTKNMEAPDTVKVMSCLQHCVCRININTQCSRSPDCFPFTGRASSANGTLSIEEALKVFSVDSVLAGKANDLNASLVQTRACTR</sequence>
<evidence type="ECO:0000256" key="1">
    <source>
        <dbReference type="ARBA" id="ARBA00023002"/>
    </source>
</evidence>
<gene>
    <name evidence="4" type="ORF">EGYM00163_LOCUS17217</name>
</gene>
<protein>
    <recommendedName>
        <fullName evidence="3">Aldehyde dehydrogenase domain-containing protein</fullName>
    </recommendedName>
</protein>
<dbReference type="InterPro" id="IPR015590">
    <property type="entry name" value="Aldehyde_DH_dom"/>
</dbReference>
<dbReference type="AlphaFoldDB" id="A0A7S4CTP6"/>
<dbReference type="Gene3D" id="3.40.605.10">
    <property type="entry name" value="Aldehyde Dehydrogenase, Chain A, domain 1"/>
    <property type="match status" value="1"/>
</dbReference>
<dbReference type="PANTHER" id="PTHR43353">
    <property type="entry name" value="SUCCINATE-SEMIALDEHYDE DEHYDROGENASE, MITOCHONDRIAL"/>
    <property type="match status" value="1"/>
</dbReference>
<reference evidence="4" key="1">
    <citation type="submission" date="2021-01" db="EMBL/GenBank/DDBJ databases">
        <authorList>
            <person name="Corre E."/>
            <person name="Pelletier E."/>
            <person name="Niang G."/>
            <person name="Scheremetjew M."/>
            <person name="Finn R."/>
            <person name="Kale V."/>
            <person name="Holt S."/>
            <person name="Cochrane G."/>
            <person name="Meng A."/>
            <person name="Brown T."/>
            <person name="Cohen L."/>
        </authorList>
    </citation>
    <scope>NUCLEOTIDE SEQUENCE</scope>
    <source>
        <strain evidence="4">CCMP1594</strain>
    </source>
</reference>
<dbReference type="EMBL" id="HBJA01048710">
    <property type="protein sequence ID" value="CAE0806091.1"/>
    <property type="molecule type" value="Transcribed_RNA"/>
</dbReference>
<dbReference type="SUPFAM" id="SSF53720">
    <property type="entry name" value="ALDH-like"/>
    <property type="match status" value="1"/>
</dbReference>
<feature type="region of interest" description="Disordered" evidence="2">
    <location>
        <begin position="1"/>
        <end position="26"/>
    </location>
</feature>
<dbReference type="InterPro" id="IPR016161">
    <property type="entry name" value="Ald_DH/histidinol_DH"/>
</dbReference>
<dbReference type="InterPro" id="IPR050740">
    <property type="entry name" value="Aldehyde_DH_Superfamily"/>
</dbReference>
<dbReference type="GO" id="GO:0016620">
    <property type="term" value="F:oxidoreductase activity, acting on the aldehyde or oxo group of donors, NAD or NADP as acceptor"/>
    <property type="evidence" value="ECO:0007669"/>
    <property type="project" value="InterPro"/>
</dbReference>
<dbReference type="PANTHER" id="PTHR43353:SF5">
    <property type="entry name" value="SUCCINATE-SEMIALDEHYDE DEHYDROGENASE, MITOCHONDRIAL"/>
    <property type="match status" value="1"/>
</dbReference>
<dbReference type="InterPro" id="IPR016163">
    <property type="entry name" value="Ald_DH_C"/>
</dbReference>
<evidence type="ECO:0000313" key="4">
    <source>
        <dbReference type="EMBL" id="CAE0806091.1"/>
    </source>
</evidence>
<dbReference type="Gene3D" id="3.40.309.10">
    <property type="entry name" value="Aldehyde Dehydrogenase, Chain A, domain 2"/>
    <property type="match status" value="1"/>
</dbReference>
<evidence type="ECO:0000259" key="3">
    <source>
        <dbReference type="Pfam" id="PF00171"/>
    </source>
</evidence>
<feature type="domain" description="Aldehyde dehydrogenase" evidence="3">
    <location>
        <begin position="134"/>
        <end position="589"/>
    </location>
</feature>